<feature type="transmembrane region" description="Helical" evidence="1">
    <location>
        <begin position="85"/>
        <end position="102"/>
    </location>
</feature>
<reference evidence="3" key="1">
    <citation type="journal article" date="2019" name="Int. J. Syst. Evol. Microbiol.">
        <title>The Global Catalogue of Microorganisms (GCM) 10K type strain sequencing project: providing services to taxonomists for standard genome sequencing and annotation.</title>
        <authorList>
            <consortium name="The Broad Institute Genomics Platform"/>
            <consortium name="The Broad Institute Genome Sequencing Center for Infectious Disease"/>
            <person name="Wu L."/>
            <person name="Ma J."/>
        </authorList>
    </citation>
    <scope>NUCLEOTIDE SEQUENCE [LARGE SCALE GENOMIC DNA]</scope>
    <source>
        <strain evidence="3">FCH27</strain>
    </source>
</reference>
<feature type="transmembrane region" description="Helical" evidence="1">
    <location>
        <begin position="44"/>
        <end position="65"/>
    </location>
</feature>
<feature type="transmembrane region" description="Helical" evidence="1">
    <location>
        <begin position="108"/>
        <end position="129"/>
    </location>
</feature>
<sequence length="135" mass="14088">MRSDGAVDSSTTGDLDPRRLLAMAVIFVCFYLAMPLMVREAKVQPWLLVSALVASTVAGVAVATFQSKRVGADRGRSTRSPAATAARIGMMGLIGISLILAQSLSMVAVGWLVIGGAALTTGAAAHAWMKKRRNG</sequence>
<gene>
    <name evidence="2" type="ORF">ACFQO6_20055</name>
</gene>
<feature type="transmembrane region" description="Helical" evidence="1">
    <location>
        <begin position="20"/>
        <end position="38"/>
    </location>
</feature>
<evidence type="ECO:0000313" key="3">
    <source>
        <dbReference type="Proteomes" id="UP001596524"/>
    </source>
</evidence>
<dbReference type="EMBL" id="JBHTCH010000025">
    <property type="protein sequence ID" value="MFC7362573.1"/>
    <property type="molecule type" value="Genomic_DNA"/>
</dbReference>
<accession>A0ABW2N8H8</accession>
<keyword evidence="1" id="KW-0472">Membrane</keyword>
<keyword evidence="3" id="KW-1185">Reference proteome</keyword>
<protein>
    <recommendedName>
        <fullName evidence="4">Transmembrane protein</fullName>
    </recommendedName>
</protein>
<comment type="caution">
    <text evidence="2">The sequence shown here is derived from an EMBL/GenBank/DDBJ whole genome shotgun (WGS) entry which is preliminary data.</text>
</comment>
<evidence type="ECO:0000313" key="2">
    <source>
        <dbReference type="EMBL" id="MFC7362573.1"/>
    </source>
</evidence>
<name>A0ABW2N8H8_9ACTN</name>
<dbReference type="Proteomes" id="UP001596524">
    <property type="component" value="Unassembled WGS sequence"/>
</dbReference>
<evidence type="ECO:0008006" key="4">
    <source>
        <dbReference type="Google" id="ProtNLM"/>
    </source>
</evidence>
<keyword evidence="1" id="KW-1133">Transmembrane helix</keyword>
<proteinExistence type="predicted"/>
<organism evidence="2 3">
    <name type="scientific">Nocardioides astragali</name>
    <dbReference type="NCBI Taxonomy" id="1776736"/>
    <lineage>
        <taxon>Bacteria</taxon>
        <taxon>Bacillati</taxon>
        <taxon>Actinomycetota</taxon>
        <taxon>Actinomycetes</taxon>
        <taxon>Propionibacteriales</taxon>
        <taxon>Nocardioidaceae</taxon>
        <taxon>Nocardioides</taxon>
    </lineage>
</organism>
<evidence type="ECO:0000256" key="1">
    <source>
        <dbReference type="SAM" id="Phobius"/>
    </source>
</evidence>
<keyword evidence="1" id="KW-0812">Transmembrane</keyword>
<dbReference type="RefSeq" id="WP_255889006.1">
    <property type="nucleotide sequence ID" value="NZ_JAFMZM010000001.1"/>
</dbReference>